<dbReference type="SUPFAM" id="SSF53187">
    <property type="entry name" value="Zn-dependent exopeptidases"/>
    <property type="match status" value="1"/>
</dbReference>
<sequence length="302" mass="33083">MYNYKKIRVILLCILLSVVFSACGNGASSEKDVKLVGTTKSDTSQSDTKEEQVKKQEINNSNNQKESTKTEVNKTVKASSSLEQKVAMPKIEYKLSNKIIVLDPGHAAKADLDKEPMAPNSKTLKYKQTGGAEGVSTKTPEYKINMNVALKLKNYLEQKGFKVIMTKTDNNKTISNIERAEIGNEAGAALVIRIHADSSDNKSARGASMLVPSNNENTKGIYKQSKSFGQAIFATLINEVGMKDRGVIERSDMTGFNWSKVPVILVEMGFLSNSEEDKMLSDQGYQDKIAKAIAKGVAALEK</sequence>
<dbReference type="SMART" id="SM00646">
    <property type="entry name" value="Ami_3"/>
    <property type="match status" value="1"/>
</dbReference>
<evidence type="ECO:0000313" key="6">
    <source>
        <dbReference type="Proteomes" id="UP000037043"/>
    </source>
</evidence>
<dbReference type="GO" id="GO:0009253">
    <property type="term" value="P:peptidoglycan catabolic process"/>
    <property type="evidence" value="ECO:0007669"/>
    <property type="project" value="InterPro"/>
</dbReference>
<dbReference type="PROSITE" id="PS51257">
    <property type="entry name" value="PROKAR_LIPOPROTEIN"/>
    <property type="match status" value="1"/>
</dbReference>
<dbReference type="STRING" id="36844.SAMN04488501_1345"/>
<dbReference type="EC" id="3.5.1.28" evidence="5"/>
<protein>
    <submittedName>
        <fullName evidence="5">N-acetylmuramoyl-L-alanine amidase AmiB</fullName>
        <ecNumber evidence="5">3.5.1.28</ecNumber>
    </submittedName>
</protein>
<evidence type="ECO:0000256" key="1">
    <source>
        <dbReference type="ARBA" id="ARBA00022801"/>
    </source>
</evidence>
<dbReference type="InterPro" id="IPR050695">
    <property type="entry name" value="N-acetylmuramoyl_amidase_3"/>
</dbReference>
<comment type="caution">
    <text evidence="5">The sequence shown here is derived from an EMBL/GenBank/DDBJ whole genome shotgun (WGS) entry which is preliminary data.</text>
</comment>
<dbReference type="CDD" id="cd02696">
    <property type="entry name" value="MurNAc-LAA"/>
    <property type="match status" value="1"/>
</dbReference>
<dbReference type="AlphaFoldDB" id="A0A0L6Z7T3"/>
<accession>A0A0L6Z7T3</accession>
<gene>
    <name evidence="5" type="primary">amiB</name>
    <name evidence="5" type="ORF">CLHOM_25970</name>
</gene>
<dbReference type="Pfam" id="PF01520">
    <property type="entry name" value="Amidase_3"/>
    <property type="match status" value="1"/>
</dbReference>
<dbReference type="PANTHER" id="PTHR30404:SF0">
    <property type="entry name" value="N-ACETYLMURAMOYL-L-ALANINE AMIDASE AMIC"/>
    <property type="match status" value="1"/>
</dbReference>
<proteinExistence type="predicted"/>
<evidence type="ECO:0000313" key="5">
    <source>
        <dbReference type="EMBL" id="KOA19024.1"/>
    </source>
</evidence>
<dbReference type="GO" id="GO:0008745">
    <property type="term" value="F:N-acetylmuramoyl-L-alanine amidase activity"/>
    <property type="evidence" value="ECO:0007669"/>
    <property type="project" value="UniProtKB-EC"/>
</dbReference>
<keyword evidence="6" id="KW-1185">Reference proteome</keyword>
<dbReference type="PANTHER" id="PTHR30404">
    <property type="entry name" value="N-ACETYLMURAMOYL-L-ALANINE AMIDASE"/>
    <property type="match status" value="1"/>
</dbReference>
<dbReference type="InterPro" id="IPR002508">
    <property type="entry name" value="MurNAc-LAA_cat"/>
</dbReference>
<dbReference type="EMBL" id="LHUR01000030">
    <property type="protein sequence ID" value="KOA19024.1"/>
    <property type="molecule type" value="Genomic_DNA"/>
</dbReference>
<feature type="domain" description="MurNAc-LAA" evidence="4">
    <location>
        <begin position="180"/>
        <end position="298"/>
    </location>
</feature>
<name>A0A0L6Z7T3_9CLOT</name>
<dbReference type="PATRIC" id="fig|1121318.3.peg.2609"/>
<feature type="chain" id="PRO_5039251231" evidence="3">
    <location>
        <begin position="23"/>
        <end position="302"/>
    </location>
</feature>
<evidence type="ECO:0000256" key="3">
    <source>
        <dbReference type="SAM" id="SignalP"/>
    </source>
</evidence>
<reference evidence="6" key="1">
    <citation type="submission" date="2015-08" db="EMBL/GenBank/DDBJ databases">
        <title>Genome sequence of the strict anaerobe Clostridium homopropionicum LuHBu1 (DSM 5847T).</title>
        <authorList>
            <person name="Poehlein A."/>
            <person name="Beck M."/>
            <person name="Schiel-Bengelsdorf B."/>
            <person name="Bengelsdorf F.R."/>
            <person name="Daniel R."/>
            <person name="Duerre P."/>
        </authorList>
    </citation>
    <scope>NUCLEOTIDE SEQUENCE [LARGE SCALE GENOMIC DNA]</scope>
    <source>
        <strain evidence="6">DSM 5847</strain>
    </source>
</reference>
<dbReference type="GO" id="GO:0030288">
    <property type="term" value="C:outer membrane-bounded periplasmic space"/>
    <property type="evidence" value="ECO:0007669"/>
    <property type="project" value="TreeGrafter"/>
</dbReference>
<evidence type="ECO:0000256" key="2">
    <source>
        <dbReference type="SAM" id="MobiDB-lite"/>
    </source>
</evidence>
<dbReference type="Proteomes" id="UP000037043">
    <property type="component" value="Unassembled WGS sequence"/>
</dbReference>
<keyword evidence="3" id="KW-0732">Signal</keyword>
<feature type="signal peptide" evidence="3">
    <location>
        <begin position="1"/>
        <end position="22"/>
    </location>
</feature>
<feature type="region of interest" description="Disordered" evidence="2">
    <location>
        <begin position="111"/>
        <end position="134"/>
    </location>
</feature>
<evidence type="ECO:0000259" key="4">
    <source>
        <dbReference type="SMART" id="SM00646"/>
    </source>
</evidence>
<dbReference type="RefSeq" id="WP_052222089.1">
    <property type="nucleotide sequence ID" value="NZ_LHUR01000030.1"/>
</dbReference>
<feature type="compositionally biased region" description="Basic and acidic residues" evidence="2">
    <location>
        <begin position="47"/>
        <end position="57"/>
    </location>
</feature>
<feature type="region of interest" description="Disordered" evidence="2">
    <location>
        <begin position="38"/>
        <end position="71"/>
    </location>
</feature>
<keyword evidence="1 5" id="KW-0378">Hydrolase</keyword>
<organism evidence="5 6">
    <name type="scientific">Clostridium homopropionicum DSM 5847</name>
    <dbReference type="NCBI Taxonomy" id="1121318"/>
    <lineage>
        <taxon>Bacteria</taxon>
        <taxon>Bacillati</taxon>
        <taxon>Bacillota</taxon>
        <taxon>Clostridia</taxon>
        <taxon>Eubacteriales</taxon>
        <taxon>Clostridiaceae</taxon>
        <taxon>Clostridium</taxon>
    </lineage>
</organism>
<dbReference type="Gene3D" id="3.40.630.40">
    <property type="entry name" value="Zn-dependent exopeptidases"/>
    <property type="match status" value="1"/>
</dbReference>